<dbReference type="GO" id="GO:0015473">
    <property type="term" value="F:fimbrial usher porin activity"/>
    <property type="evidence" value="ECO:0007669"/>
    <property type="project" value="InterPro"/>
</dbReference>
<dbReference type="InterPro" id="IPR025885">
    <property type="entry name" value="PapC_N"/>
</dbReference>
<dbReference type="Gene3D" id="2.60.40.2070">
    <property type="match status" value="1"/>
</dbReference>
<dbReference type="GO" id="GO:0009279">
    <property type="term" value="C:cell outer membrane"/>
    <property type="evidence" value="ECO:0007669"/>
    <property type="project" value="UniProtKB-SubCell"/>
</dbReference>
<dbReference type="Gene3D" id="3.10.20.410">
    <property type="match status" value="1"/>
</dbReference>
<dbReference type="RefSeq" id="WP_079776418.1">
    <property type="nucleotide sequence ID" value="NZ_DADWZK010000023.1"/>
</dbReference>
<evidence type="ECO:0000256" key="1">
    <source>
        <dbReference type="ARBA" id="ARBA00004571"/>
    </source>
</evidence>
<evidence type="ECO:0000256" key="4">
    <source>
        <dbReference type="ARBA" id="ARBA00022452"/>
    </source>
</evidence>
<keyword evidence="9" id="KW-1029">Fimbrium biogenesis</keyword>
<sequence length="808" mass="89111">MRQPLLLLLLWGSYCTSAVSAEEIQFDTETMKSLGLSEHIGDYFAKEARFLPGVSAVNVIVNGHNKGRVEVLFNEQGKLCANNTLLRKAGIKDPEAHHVEEECRDLRVSYPTSTITLFPNESRIELLLPDEALEITDLNINESQRGGTAGLINYTLLSSRSEYSGQQSDYSQATLNTGINIADWMLRGGHIFTRMDGRNEVSRIYAYAQRSLVDAKTLVQLGEINTNNPLLSGAAIYGIQFSPDNDLTPQQNNVLVTGMANTAQARVEIRQQGTLIYTTLVPAGPFELTNVPVASTRSDLHVKVTETNGQTRNYTLTAASFMQQSSQPQGYTFSIGKTNNTAGYIAEPWLATGSGGWRINRHITNNTGFLLSEKYQALATQIEMMPLENLQLAGQLNTSRDSWHHNQGQSWTLSGAYNAPGNISPALSVSRYTPGYRDFSDALSEEDDVIHTKGDYTASLSWSHSTLGNVSFSYSHSEGFTSQDDSRNISLNWSKHFSWASVSVNWQHLLNNSRDRQYDKNSNNDIRDDDMLYVYISIPLGDKMINSWIQRNGDRETYGSSTMGNINENVSWNASVERDQQDQQHTLNGGLSANMHYTQMDLNASTSSDDSRNYSASLSGGVALHRHGLTFAPYSLQETFAIVTTEPALSGVKINSQQGAVWTDFTGRAVIPALSAWQPSRVEIETGSLPKNVDVDNGLQIINQGRGSVGAVTFKTLTQRRVLLNVRLPDGALLPKGVALMDADGNYLTTSADDGVVFLNNANSKNSLFVHDTGIKEACRIDFELTEETSADVFYETMEIVCKPTGKQ</sequence>
<dbReference type="Pfam" id="PF00577">
    <property type="entry name" value="Usher"/>
    <property type="match status" value="1"/>
</dbReference>
<dbReference type="Pfam" id="PF13954">
    <property type="entry name" value="PapC_N"/>
    <property type="match status" value="1"/>
</dbReference>
<evidence type="ECO:0000256" key="3">
    <source>
        <dbReference type="ARBA" id="ARBA00022448"/>
    </source>
</evidence>
<evidence type="ECO:0000256" key="8">
    <source>
        <dbReference type="ARBA" id="ARBA00023237"/>
    </source>
</evidence>
<dbReference type="SUPFAM" id="SSF141729">
    <property type="entry name" value="FimD N-terminal domain-like"/>
    <property type="match status" value="1"/>
</dbReference>
<dbReference type="InterPro" id="IPR018030">
    <property type="entry name" value="Fimbrial_membr_usher_CS"/>
</dbReference>
<evidence type="ECO:0000256" key="7">
    <source>
        <dbReference type="ARBA" id="ARBA00023136"/>
    </source>
</evidence>
<dbReference type="InterPro" id="IPR000015">
    <property type="entry name" value="Fimb_usher"/>
</dbReference>
<dbReference type="AlphaFoldDB" id="A0A379XYS5"/>
<feature type="domain" description="PapC N-terminal" evidence="12">
    <location>
        <begin position="26"/>
        <end position="156"/>
    </location>
</feature>
<dbReference type="Gene3D" id="2.60.40.2610">
    <property type="entry name" value="Outer membrane usher protein FimD, plug domain"/>
    <property type="match status" value="1"/>
</dbReference>
<dbReference type="Gene3D" id="2.60.40.3110">
    <property type="match status" value="1"/>
</dbReference>
<evidence type="ECO:0000256" key="2">
    <source>
        <dbReference type="ARBA" id="ARBA00008064"/>
    </source>
</evidence>
<feature type="domain" description="PapC-like C-terminal" evidence="11">
    <location>
        <begin position="723"/>
        <end position="787"/>
    </location>
</feature>
<organism evidence="13 14">
    <name type="scientific">Salmonella enterica subsp. indica</name>
    <dbReference type="NCBI Taxonomy" id="59207"/>
    <lineage>
        <taxon>Bacteria</taxon>
        <taxon>Pseudomonadati</taxon>
        <taxon>Pseudomonadota</taxon>
        <taxon>Gammaproteobacteria</taxon>
        <taxon>Enterobacterales</taxon>
        <taxon>Enterobacteriaceae</taxon>
        <taxon>Salmonella</taxon>
    </lineage>
</organism>
<comment type="subcellular location">
    <subcellularLocation>
        <location evidence="1 9">Cell outer membrane</location>
        <topology evidence="1 9">Multi-pass membrane protein</topology>
    </subcellularLocation>
</comment>
<evidence type="ECO:0000259" key="11">
    <source>
        <dbReference type="Pfam" id="PF13953"/>
    </source>
</evidence>
<evidence type="ECO:0000313" key="14">
    <source>
        <dbReference type="Proteomes" id="UP000254220"/>
    </source>
</evidence>
<name>A0A379XYS5_SALER</name>
<protein>
    <submittedName>
        <fullName evidence="13">Fimbrial protein</fullName>
    </submittedName>
</protein>
<dbReference type="Pfam" id="PF13953">
    <property type="entry name" value="PapC_C"/>
    <property type="match status" value="1"/>
</dbReference>
<dbReference type="Proteomes" id="UP000254220">
    <property type="component" value="Unassembled WGS sequence"/>
</dbReference>
<dbReference type="InterPro" id="IPR025949">
    <property type="entry name" value="PapC-like_C"/>
</dbReference>
<dbReference type="EMBL" id="UGYB01000001">
    <property type="protein sequence ID" value="SUI05040.1"/>
    <property type="molecule type" value="Genomic_DNA"/>
</dbReference>
<keyword evidence="6 10" id="KW-0732">Signal</keyword>
<keyword evidence="4" id="KW-1134">Transmembrane beta strand</keyword>
<evidence type="ECO:0000256" key="5">
    <source>
        <dbReference type="ARBA" id="ARBA00022692"/>
    </source>
</evidence>
<evidence type="ECO:0000259" key="12">
    <source>
        <dbReference type="Pfam" id="PF13954"/>
    </source>
</evidence>
<keyword evidence="5 9" id="KW-0812">Transmembrane</keyword>
<dbReference type="InterPro" id="IPR037224">
    <property type="entry name" value="PapC_N_sf"/>
</dbReference>
<evidence type="ECO:0000256" key="10">
    <source>
        <dbReference type="SAM" id="SignalP"/>
    </source>
</evidence>
<dbReference type="NCBIfam" id="NF011832">
    <property type="entry name" value="PRK15304.1"/>
    <property type="match status" value="1"/>
</dbReference>
<evidence type="ECO:0000256" key="6">
    <source>
        <dbReference type="ARBA" id="ARBA00022729"/>
    </source>
</evidence>
<dbReference type="InterPro" id="IPR043142">
    <property type="entry name" value="PapC-like_C_sf"/>
</dbReference>
<dbReference type="PANTHER" id="PTHR30451">
    <property type="entry name" value="OUTER MEMBRANE USHER PROTEIN"/>
    <property type="match status" value="1"/>
</dbReference>
<dbReference type="InterPro" id="IPR042186">
    <property type="entry name" value="FimD_plug_dom"/>
</dbReference>
<feature type="signal peptide" evidence="10">
    <location>
        <begin position="1"/>
        <end position="20"/>
    </location>
</feature>
<gene>
    <name evidence="13" type="primary">htrE_4</name>
    <name evidence="13" type="ORF">NCTC12420_04949</name>
</gene>
<accession>A0A379XYS5</accession>
<evidence type="ECO:0000313" key="13">
    <source>
        <dbReference type="EMBL" id="SUI05040.1"/>
    </source>
</evidence>
<proteinExistence type="inferred from homology"/>
<dbReference type="PANTHER" id="PTHR30451:SF8">
    <property type="entry name" value="FIMBRIAL USHER PROTEIN"/>
    <property type="match status" value="1"/>
</dbReference>
<comment type="similarity">
    <text evidence="2 9">Belongs to the fimbrial export usher family.</text>
</comment>
<keyword evidence="3 9" id="KW-0813">Transport</keyword>
<keyword evidence="7 9" id="KW-0472">Membrane</keyword>
<reference evidence="13 14" key="1">
    <citation type="submission" date="2018-06" db="EMBL/GenBank/DDBJ databases">
        <authorList>
            <consortium name="Pathogen Informatics"/>
            <person name="Doyle S."/>
        </authorList>
    </citation>
    <scope>NUCLEOTIDE SEQUENCE [LARGE SCALE GENOMIC DNA]</scope>
    <source>
        <strain evidence="13 14">NCTC12420</strain>
    </source>
</reference>
<dbReference type="PROSITE" id="PS01151">
    <property type="entry name" value="FIMBRIAL_USHER"/>
    <property type="match status" value="1"/>
</dbReference>
<evidence type="ECO:0000256" key="9">
    <source>
        <dbReference type="RuleBase" id="RU003884"/>
    </source>
</evidence>
<feature type="chain" id="PRO_5016615032" evidence="10">
    <location>
        <begin position="21"/>
        <end position="808"/>
    </location>
</feature>
<dbReference type="GO" id="GO:0009297">
    <property type="term" value="P:pilus assembly"/>
    <property type="evidence" value="ECO:0007669"/>
    <property type="project" value="InterPro"/>
</dbReference>
<keyword evidence="8 9" id="KW-0998">Cell outer membrane</keyword>